<dbReference type="SUPFAM" id="SSF55979">
    <property type="entry name" value="DNA clamp"/>
    <property type="match status" value="3"/>
</dbReference>
<dbReference type="SMART" id="SM00480">
    <property type="entry name" value="POL3Bc"/>
    <property type="match status" value="1"/>
</dbReference>
<organism evidence="13 14">
    <name type="scientific">Candidatus Giovannonibacteria bacterium GW2011_GWB1_47_6b</name>
    <dbReference type="NCBI Taxonomy" id="1618655"/>
    <lineage>
        <taxon>Bacteria</taxon>
        <taxon>Candidatus Giovannoniibacteriota</taxon>
    </lineage>
</organism>
<evidence type="ECO:0000256" key="1">
    <source>
        <dbReference type="ARBA" id="ARBA00004496"/>
    </source>
</evidence>
<dbReference type="InterPro" id="IPR022637">
    <property type="entry name" value="DNA_polIII_beta_cen"/>
</dbReference>
<feature type="domain" description="DNA polymerase III beta sliding clamp central" evidence="11">
    <location>
        <begin position="129"/>
        <end position="250"/>
    </location>
</feature>
<keyword evidence="4 9" id="KW-0808">Transferase</keyword>
<dbReference type="Pfam" id="PF02767">
    <property type="entry name" value="DNA_pol3_beta_2"/>
    <property type="match status" value="1"/>
</dbReference>
<comment type="subcellular location">
    <subcellularLocation>
        <location evidence="1 9">Cytoplasm</location>
    </subcellularLocation>
</comment>
<keyword evidence="8" id="KW-0238">DNA-binding</keyword>
<dbReference type="PANTHER" id="PTHR30478:SF0">
    <property type="entry name" value="BETA SLIDING CLAMP"/>
    <property type="match status" value="1"/>
</dbReference>
<dbReference type="Gene3D" id="3.10.150.10">
    <property type="entry name" value="DNA Polymerase III, subunit A, domain 2"/>
    <property type="match status" value="1"/>
</dbReference>
<evidence type="ECO:0000313" key="14">
    <source>
        <dbReference type="Proteomes" id="UP000034682"/>
    </source>
</evidence>
<dbReference type="InterPro" id="IPR001001">
    <property type="entry name" value="DNA_polIII_beta"/>
</dbReference>
<dbReference type="Proteomes" id="UP000034682">
    <property type="component" value="Unassembled WGS sequence"/>
</dbReference>
<evidence type="ECO:0000256" key="8">
    <source>
        <dbReference type="ARBA" id="ARBA00023125"/>
    </source>
</evidence>
<evidence type="ECO:0000256" key="2">
    <source>
        <dbReference type="ARBA" id="ARBA00010752"/>
    </source>
</evidence>
<dbReference type="PIRSF" id="PIRSF000804">
    <property type="entry name" value="DNA_pol_III_b"/>
    <property type="match status" value="1"/>
</dbReference>
<dbReference type="InterPro" id="IPR022634">
    <property type="entry name" value="DNA_polIII_beta_N"/>
</dbReference>
<comment type="similarity">
    <text evidence="2 9">Belongs to the beta sliding clamp family.</text>
</comment>
<keyword evidence="6 9" id="KW-0235">DNA replication</keyword>
<dbReference type="GO" id="GO:0003887">
    <property type="term" value="F:DNA-directed DNA polymerase activity"/>
    <property type="evidence" value="ECO:0007669"/>
    <property type="project" value="UniProtKB-UniRule"/>
</dbReference>
<evidence type="ECO:0000313" key="13">
    <source>
        <dbReference type="EMBL" id="KKU75349.1"/>
    </source>
</evidence>
<evidence type="ECO:0000259" key="11">
    <source>
        <dbReference type="Pfam" id="PF02767"/>
    </source>
</evidence>
<dbReference type="NCBIfam" id="TIGR00663">
    <property type="entry name" value="dnan"/>
    <property type="match status" value="1"/>
</dbReference>
<reference evidence="13 14" key="1">
    <citation type="journal article" date="2015" name="Nature">
        <title>rRNA introns, odd ribosomes, and small enigmatic genomes across a large radiation of phyla.</title>
        <authorList>
            <person name="Brown C.T."/>
            <person name="Hug L.A."/>
            <person name="Thomas B.C."/>
            <person name="Sharon I."/>
            <person name="Castelle C.J."/>
            <person name="Singh A."/>
            <person name="Wilkins M.J."/>
            <person name="Williams K.H."/>
            <person name="Banfield J.F."/>
        </authorList>
    </citation>
    <scope>NUCLEOTIDE SEQUENCE [LARGE SCALE GENOMIC DNA]</scope>
</reference>
<dbReference type="Pfam" id="PF02768">
    <property type="entry name" value="DNA_pol3_beta_3"/>
    <property type="match status" value="1"/>
</dbReference>
<dbReference type="GO" id="GO:0009360">
    <property type="term" value="C:DNA polymerase III complex"/>
    <property type="evidence" value="ECO:0007669"/>
    <property type="project" value="InterPro"/>
</dbReference>
<accession>A0A0G1T0Q7</accession>
<evidence type="ECO:0000256" key="5">
    <source>
        <dbReference type="ARBA" id="ARBA00022695"/>
    </source>
</evidence>
<keyword evidence="3 9" id="KW-0963">Cytoplasm</keyword>
<dbReference type="GO" id="GO:0005737">
    <property type="term" value="C:cytoplasm"/>
    <property type="evidence" value="ECO:0007669"/>
    <property type="project" value="UniProtKB-SubCell"/>
</dbReference>
<dbReference type="Pfam" id="PF00712">
    <property type="entry name" value="DNA_pol3_beta"/>
    <property type="match status" value="1"/>
</dbReference>
<evidence type="ECO:0000256" key="3">
    <source>
        <dbReference type="ARBA" id="ARBA00022490"/>
    </source>
</evidence>
<evidence type="ECO:0000259" key="10">
    <source>
        <dbReference type="Pfam" id="PF00712"/>
    </source>
</evidence>
<dbReference type="AlphaFoldDB" id="A0A0G1T0Q7"/>
<evidence type="ECO:0000259" key="12">
    <source>
        <dbReference type="Pfam" id="PF02768"/>
    </source>
</evidence>
<dbReference type="InterPro" id="IPR046938">
    <property type="entry name" value="DNA_clamp_sf"/>
</dbReference>
<dbReference type="GO" id="GO:0003677">
    <property type="term" value="F:DNA binding"/>
    <property type="evidence" value="ECO:0007669"/>
    <property type="project" value="UniProtKB-UniRule"/>
</dbReference>
<evidence type="ECO:0000256" key="4">
    <source>
        <dbReference type="ARBA" id="ARBA00022679"/>
    </source>
</evidence>
<comment type="function">
    <text evidence="9">Confers DNA tethering and processivity to DNA polymerases and other proteins. Acts as a clamp, forming a ring around DNA (a reaction catalyzed by the clamp-loading complex) which diffuses in an ATP-independent manner freely and bidirectionally along dsDNA. Initially characterized for its ability to contact the catalytic subunit of DNA polymerase III (Pol III), a complex, multichain enzyme responsible for most of the replicative synthesis in bacteria; Pol III exhibits 3'-5' exonuclease proofreading activity. The beta chain is required for initiation of replication as well as for processivity of DNA replication.</text>
</comment>
<dbReference type="PANTHER" id="PTHR30478">
    <property type="entry name" value="DNA POLYMERASE III SUBUNIT BETA"/>
    <property type="match status" value="1"/>
</dbReference>
<evidence type="ECO:0000256" key="9">
    <source>
        <dbReference type="PIRNR" id="PIRNR000804"/>
    </source>
</evidence>
<feature type="domain" description="DNA polymerase III beta sliding clamp N-terminal" evidence="10">
    <location>
        <begin position="1"/>
        <end position="118"/>
    </location>
</feature>
<gene>
    <name evidence="13" type="ORF">UY02_C0054G0004</name>
</gene>
<comment type="subunit">
    <text evidence="9">Forms a ring-shaped head-to-tail homodimer around DNA.</text>
</comment>
<evidence type="ECO:0000256" key="6">
    <source>
        <dbReference type="ARBA" id="ARBA00022705"/>
    </source>
</evidence>
<proteinExistence type="inferred from homology"/>
<keyword evidence="5 9" id="KW-0548">Nucleotidyltransferase</keyword>
<dbReference type="GO" id="GO:0006271">
    <property type="term" value="P:DNA strand elongation involved in DNA replication"/>
    <property type="evidence" value="ECO:0007669"/>
    <property type="project" value="TreeGrafter"/>
</dbReference>
<dbReference type="Gene3D" id="3.70.10.10">
    <property type="match status" value="1"/>
</dbReference>
<comment type="caution">
    <text evidence="13">The sequence shown here is derived from an EMBL/GenBank/DDBJ whole genome shotgun (WGS) entry which is preliminary data.</text>
</comment>
<dbReference type="InterPro" id="IPR022635">
    <property type="entry name" value="DNA_polIII_beta_C"/>
</dbReference>
<feature type="domain" description="DNA polymerase III beta sliding clamp C-terminal" evidence="12">
    <location>
        <begin position="253"/>
        <end position="372"/>
    </location>
</feature>
<dbReference type="EMBL" id="LCOK01000054">
    <property type="protein sequence ID" value="KKU75349.1"/>
    <property type="molecule type" value="Genomic_DNA"/>
</dbReference>
<dbReference type="CDD" id="cd00140">
    <property type="entry name" value="beta_clamp"/>
    <property type="match status" value="1"/>
</dbReference>
<dbReference type="GO" id="GO:0008408">
    <property type="term" value="F:3'-5' exonuclease activity"/>
    <property type="evidence" value="ECO:0007669"/>
    <property type="project" value="InterPro"/>
</dbReference>
<keyword evidence="7 9" id="KW-0239">DNA-directed DNA polymerase</keyword>
<protein>
    <recommendedName>
        <fullName evidence="9">Beta sliding clamp</fullName>
    </recommendedName>
</protein>
<name>A0A0G1T0Q7_9BACT</name>
<sequence>MKSIVLKENLRQGLQIGERISGKSVSLPILSNILLRGIKNILEISATNLEFAIVYQILSKNTGEWQAVVSAKTLSQLIGTIAGDQVIIQSQEKGLVVEGQNNKATLRVLPGEEFPVIPSIQDKTEQGEVATDALCEALDRVSGIASLGATRPEISGVLFSFSQKECRLAATDSFRLGESVIGLQKKGPDASFILPQRACREIIATFGGRPGVVRITTSPTQAEFEHVSQEDASQPQIRLISRLIDGEYPNYQEIIPRTFQTKVRAKRTEFLNNLRTAAIFANRINEVKISIDPKKKGVEFRSQSPDLGENVSFMAAAVEGTPQQTSFSWRFLSDGLTPIKDDVVEFSLSGEDGPAVLKGAKEEDYLYVVMPLKT</sequence>
<evidence type="ECO:0000256" key="7">
    <source>
        <dbReference type="ARBA" id="ARBA00022932"/>
    </source>
</evidence>